<feature type="compositionally biased region" description="Basic and acidic residues" evidence="1">
    <location>
        <begin position="146"/>
        <end position="158"/>
    </location>
</feature>
<comment type="caution">
    <text evidence="2">The sequence shown here is derived from an EMBL/GenBank/DDBJ whole genome shotgun (WGS) entry which is preliminary data.</text>
</comment>
<dbReference type="EMBL" id="JBJXBP010000008">
    <property type="protein sequence ID" value="KAL3812332.1"/>
    <property type="molecule type" value="Genomic_DNA"/>
</dbReference>
<organism evidence="2 3">
    <name type="scientific">Penstemon smallii</name>
    <dbReference type="NCBI Taxonomy" id="265156"/>
    <lineage>
        <taxon>Eukaryota</taxon>
        <taxon>Viridiplantae</taxon>
        <taxon>Streptophyta</taxon>
        <taxon>Embryophyta</taxon>
        <taxon>Tracheophyta</taxon>
        <taxon>Spermatophyta</taxon>
        <taxon>Magnoliopsida</taxon>
        <taxon>eudicotyledons</taxon>
        <taxon>Gunneridae</taxon>
        <taxon>Pentapetalae</taxon>
        <taxon>asterids</taxon>
        <taxon>lamiids</taxon>
        <taxon>Lamiales</taxon>
        <taxon>Plantaginaceae</taxon>
        <taxon>Cheloneae</taxon>
        <taxon>Penstemon</taxon>
    </lineage>
</organism>
<sequence length="172" mass="19153">MEESSSKELLQFETISTAAFTVCNKDGAFSLSEPPFEKPTMFRIPKSQVIGKLKDFLGFISESNKKLLHDAKNLVYLFKKEKNFIIIVLMMHSQDLMLGVADLHTPEAVAAAESAIAGNPPPIHMSISEDSSDEEDDSRSINFGSKDAERESSRETSRKAKTNKRSKIVELL</sequence>
<dbReference type="InterPro" id="IPR027921">
    <property type="entry name" value="NOPCHAP1"/>
</dbReference>
<accession>A0ABD3RJ31</accession>
<keyword evidence="3" id="KW-1185">Reference proteome</keyword>
<evidence type="ECO:0000256" key="1">
    <source>
        <dbReference type="SAM" id="MobiDB-lite"/>
    </source>
</evidence>
<evidence type="ECO:0000313" key="2">
    <source>
        <dbReference type="EMBL" id="KAL3812332.1"/>
    </source>
</evidence>
<proteinExistence type="predicted"/>
<dbReference type="AlphaFoldDB" id="A0ABD3RJ31"/>
<name>A0ABD3RJ31_9LAMI</name>
<dbReference type="PANTHER" id="PTHR28674">
    <property type="entry name" value="SIMILAR TO DNA SEGMENT, CHR 10, WAYNE STATE UNIVERSITY 102,-EXPRESSED"/>
    <property type="match status" value="1"/>
</dbReference>
<protein>
    <submittedName>
        <fullName evidence="2">Uncharacterized protein</fullName>
    </submittedName>
</protein>
<feature type="region of interest" description="Disordered" evidence="1">
    <location>
        <begin position="117"/>
        <end position="172"/>
    </location>
</feature>
<dbReference type="Proteomes" id="UP001634393">
    <property type="component" value="Unassembled WGS sequence"/>
</dbReference>
<dbReference type="PANTHER" id="PTHR28674:SF1">
    <property type="entry name" value="NOP PROTEIN CHAPERONE 1"/>
    <property type="match status" value="1"/>
</dbReference>
<evidence type="ECO:0000313" key="3">
    <source>
        <dbReference type="Proteomes" id="UP001634393"/>
    </source>
</evidence>
<reference evidence="2 3" key="1">
    <citation type="submission" date="2024-12" db="EMBL/GenBank/DDBJ databases">
        <title>The unique morphological basis and parallel evolutionary history of personate flowers in Penstemon.</title>
        <authorList>
            <person name="Depatie T.H."/>
            <person name="Wessinger C.A."/>
        </authorList>
    </citation>
    <scope>NUCLEOTIDE SEQUENCE [LARGE SCALE GENOMIC DNA]</scope>
    <source>
        <strain evidence="2">WTNN_2</strain>
        <tissue evidence="2">Leaf</tissue>
    </source>
</reference>
<gene>
    <name evidence="2" type="ORF">ACJIZ3_013600</name>
</gene>